<sequence>MSKILIVVDHNMCESSRNAGVFSNLEQVRDFLNSRKNWWDMTCIELWVDGKMLGMGELEFVTVDSKVSIEQLKLSFKQLVYVSDNKWKRS</sequence>
<dbReference type="Proteomes" id="UP000240538">
    <property type="component" value="Segment"/>
</dbReference>
<evidence type="ECO:0000313" key="2">
    <source>
        <dbReference type="Proteomes" id="UP000240538"/>
    </source>
</evidence>
<reference evidence="1 2" key="1">
    <citation type="submission" date="2017-12" db="EMBL/GenBank/DDBJ databases">
        <title>Complete genome sequence and characterization of bacteriophage phiP4-3 infecting Proteus pennea.</title>
        <authorList>
            <person name="He Y."/>
            <person name="Yang H."/>
        </authorList>
    </citation>
    <scope>NUCLEOTIDE SEQUENCE [LARGE SCALE GENOMIC DNA]</scope>
</reference>
<gene>
    <name evidence="1" type="ORF">phiP43_030</name>
</gene>
<protein>
    <submittedName>
        <fullName evidence="1">Uncharacterized protein</fullName>
    </submittedName>
</protein>
<name>A0A2I6PF84_9CAUD</name>
<proteinExistence type="predicted"/>
<dbReference type="EMBL" id="MG696114">
    <property type="protein sequence ID" value="AUM58388.1"/>
    <property type="molecule type" value="Genomic_DNA"/>
</dbReference>
<keyword evidence="2" id="KW-1185">Reference proteome</keyword>
<evidence type="ECO:0000313" key="1">
    <source>
        <dbReference type="EMBL" id="AUM58388.1"/>
    </source>
</evidence>
<organism evidence="1 2">
    <name type="scientific">Proteus phage phiP4-3</name>
    <dbReference type="NCBI Taxonomy" id="2065203"/>
    <lineage>
        <taxon>Viruses</taxon>
        <taxon>Duplodnaviria</taxon>
        <taxon>Heunggongvirae</taxon>
        <taxon>Uroviricota</taxon>
        <taxon>Caudoviricetes</taxon>
        <taxon>Pantevenvirales</taxon>
        <taxon>Straboviridae</taxon>
        <taxon>Bragavirus</taxon>
        <taxon>Bragavirus p43</taxon>
    </lineage>
</organism>
<accession>A0A2I6PF84</accession>